<protein>
    <submittedName>
        <fullName evidence="2">Uncharacterized protein</fullName>
    </submittedName>
</protein>
<organism evidence="2 3">
    <name type="scientific">Nocardia jiangxiensis</name>
    <dbReference type="NCBI Taxonomy" id="282685"/>
    <lineage>
        <taxon>Bacteria</taxon>
        <taxon>Bacillati</taxon>
        <taxon>Actinomycetota</taxon>
        <taxon>Actinomycetes</taxon>
        <taxon>Mycobacteriales</taxon>
        <taxon>Nocardiaceae</taxon>
        <taxon>Nocardia</taxon>
    </lineage>
</organism>
<feature type="region of interest" description="Disordered" evidence="1">
    <location>
        <begin position="1"/>
        <end position="20"/>
    </location>
</feature>
<keyword evidence="3" id="KW-1185">Reference proteome</keyword>
<evidence type="ECO:0000256" key="1">
    <source>
        <dbReference type="SAM" id="MobiDB-lite"/>
    </source>
</evidence>
<gene>
    <name evidence="2" type="ORF">ACFYXQ_30255</name>
</gene>
<proteinExistence type="predicted"/>
<dbReference type="RefSeq" id="WP_083895756.1">
    <property type="nucleotide sequence ID" value="NZ_JBIAQY010000012.1"/>
</dbReference>
<dbReference type="EMBL" id="JBIAQY010000012">
    <property type="protein sequence ID" value="MFF3572071.1"/>
    <property type="molecule type" value="Genomic_DNA"/>
</dbReference>
<evidence type="ECO:0000313" key="3">
    <source>
        <dbReference type="Proteomes" id="UP001601992"/>
    </source>
</evidence>
<accession>A0ABW6S738</accession>
<sequence>MSAMFFPGAPEVSNGIPHKRRGVAPITITSASEKLNGGNGIRRSGVQPPVRPTGAGIRASVCGRAGTSRSMVRTPAQRAAGSRVVRRRHAAPRRSSTSVYNRSVRSMVSP</sequence>
<feature type="region of interest" description="Disordered" evidence="1">
    <location>
        <begin position="30"/>
        <end position="110"/>
    </location>
</feature>
<dbReference type="Proteomes" id="UP001601992">
    <property type="component" value="Unassembled WGS sequence"/>
</dbReference>
<feature type="compositionally biased region" description="Polar residues" evidence="1">
    <location>
        <begin position="99"/>
        <end position="110"/>
    </location>
</feature>
<comment type="caution">
    <text evidence="2">The sequence shown here is derived from an EMBL/GenBank/DDBJ whole genome shotgun (WGS) entry which is preliminary data.</text>
</comment>
<reference evidence="2 3" key="1">
    <citation type="submission" date="2024-10" db="EMBL/GenBank/DDBJ databases">
        <title>The Natural Products Discovery Center: Release of the First 8490 Sequenced Strains for Exploring Actinobacteria Biosynthetic Diversity.</title>
        <authorList>
            <person name="Kalkreuter E."/>
            <person name="Kautsar S.A."/>
            <person name="Yang D."/>
            <person name="Bader C.D."/>
            <person name="Teijaro C.N."/>
            <person name="Fluegel L."/>
            <person name="Davis C.M."/>
            <person name="Simpson J.R."/>
            <person name="Lauterbach L."/>
            <person name="Steele A.D."/>
            <person name="Gui C."/>
            <person name="Meng S."/>
            <person name="Li G."/>
            <person name="Viehrig K."/>
            <person name="Ye F."/>
            <person name="Su P."/>
            <person name="Kiefer A.F."/>
            <person name="Nichols A."/>
            <person name="Cepeda A.J."/>
            <person name="Yan W."/>
            <person name="Fan B."/>
            <person name="Jiang Y."/>
            <person name="Adhikari A."/>
            <person name="Zheng C.-J."/>
            <person name="Schuster L."/>
            <person name="Cowan T.M."/>
            <person name="Smanski M.J."/>
            <person name="Chevrette M.G."/>
            <person name="De Carvalho L.P.S."/>
            <person name="Shen B."/>
        </authorList>
    </citation>
    <scope>NUCLEOTIDE SEQUENCE [LARGE SCALE GENOMIC DNA]</scope>
    <source>
        <strain evidence="2 3">NPDC002593</strain>
    </source>
</reference>
<evidence type="ECO:0000313" key="2">
    <source>
        <dbReference type="EMBL" id="MFF3572071.1"/>
    </source>
</evidence>
<name>A0ABW6S738_9NOCA</name>